<dbReference type="PIRSF" id="PIRSF039032">
    <property type="entry name" value="HigB-2"/>
    <property type="match status" value="1"/>
</dbReference>
<accession>A0ABT0DCY5</accession>
<evidence type="ECO:0000313" key="2">
    <source>
        <dbReference type="Proteomes" id="UP001203284"/>
    </source>
</evidence>
<proteinExistence type="predicted"/>
<name>A0ABT0DCY5_9HYPH</name>
<dbReference type="EMBL" id="JALKCH010000007">
    <property type="protein sequence ID" value="MCK0197833.1"/>
    <property type="molecule type" value="Genomic_DNA"/>
</dbReference>
<gene>
    <name evidence="1" type="ORF">MWN34_13035</name>
</gene>
<evidence type="ECO:0000313" key="1">
    <source>
        <dbReference type="EMBL" id="MCK0197833.1"/>
    </source>
</evidence>
<keyword evidence="2" id="KW-1185">Reference proteome</keyword>
<dbReference type="Proteomes" id="UP001203284">
    <property type="component" value="Unassembled WGS sequence"/>
</dbReference>
<protein>
    <submittedName>
        <fullName evidence="1">Type II toxin-antitoxin system RelE/ParE family toxin</fullName>
    </submittedName>
</protein>
<dbReference type="Pfam" id="PF06296">
    <property type="entry name" value="RelE"/>
    <property type="match status" value="1"/>
</dbReference>
<organism evidence="1 2">
    <name type="scientific">Ancylobacter crimeensis</name>
    <dbReference type="NCBI Taxonomy" id="2579147"/>
    <lineage>
        <taxon>Bacteria</taxon>
        <taxon>Pseudomonadati</taxon>
        <taxon>Pseudomonadota</taxon>
        <taxon>Alphaproteobacteria</taxon>
        <taxon>Hyphomicrobiales</taxon>
        <taxon>Xanthobacteraceae</taxon>
        <taxon>Ancylobacter</taxon>
    </lineage>
</organism>
<dbReference type="InterPro" id="IPR009387">
    <property type="entry name" value="HigB-2"/>
</dbReference>
<comment type="caution">
    <text evidence="1">The sequence shown here is derived from an EMBL/GenBank/DDBJ whole genome shotgun (WGS) entry which is preliminary data.</text>
</comment>
<sequence>MTEDEVEDLVNFLANNPDAGDPIAGTGGCRKLRWAGRGKGKSGGYRTITFYSGTEIPAFLLAAFSKGEKVNLSKAERNALATMTKRLLEAYTDRVVDVGARS</sequence>
<reference evidence="1 2" key="1">
    <citation type="submission" date="2022-04" db="EMBL/GenBank/DDBJ databases">
        <authorList>
            <person name="Grouzdev D.S."/>
            <person name="Pantiukh K.S."/>
            <person name="Krutkina M.S."/>
        </authorList>
    </citation>
    <scope>NUCLEOTIDE SEQUENCE [LARGE SCALE GENOMIC DNA]</scope>
    <source>
        <strain evidence="1 2">6x-1</strain>
    </source>
</reference>